<feature type="region of interest" description="Disordered" evidence="1">
    <location>
        <begin position="173"/>
        <end position="236"/>
    </location>
</feature>
<sequence>MEFPFVVFHELPACRYYVPLHESEDNGVSATLFRSSRRGDELVCITTWTQSGVPILAHPKEGNKTDVKTENASRHGRLGNRIQCASFSPSGAELAMVNDRGYLYQISNLDSSPMDVKRLATSKELTTKSDSFAMSYMTTTDEDTIIMAWVDAATGVANIKRVPVAAQGDITMSAPLMPQQPPSPKYELPESSRDPPRVHELPREAEPAPVKRNSKPAVELPTDPPRFLSRFRGITR</sequence>
<feature type="compositionally biased region" description="Basic and acidic residues" evidence="1">
    <location>
        <begin position="187"/>
        <end position="206"/>
    </location>
</feature>
<feature type="domain" description="DUF7099" evidence="2">
    <location>
        <begin position="2"/>
        <end position="163"/>
    </location>
</feature>
<evidence type="ECO:0000313" key="3">
    <source>
        <dbReference type="EMBL" id="EER40712.1"/>
    </source>
</evidence>
<dbReference type="STRING" id="544712.C6HFW1"/>
<dbReference type="EMBL" id="GG692425">
    <property type="protein sequence ID" value="EER40712.1"/>
    <property type="molecule type" value="Genomic_DNA"/>
</dbReference>
<dbReference type="eggNOG" id="ENOG502SH8E">
    <property type="taxonomic scope" value="Eukaryota"/>
</dbReference>
<dbReference type="VEuPathDB" id="FungiDB:HCDG_05301"/>
<dbReference type="Pfam" id="PF23388">
    <property type="entry name" value="DUF7099"/>
    <property type="match status" value="1"/>
</dbReference>
<accession>C6HFW1</accession>
<evidence type="ECO:0000313" key="4">
    <source>
        <dbReference type="Proteomes" id="UP000002624"/>
    </source>
</evidence>
<evidence type="ECO:0000259" key="2">
    <source>
        <dbReference type="Pfam" id="PF23388"/>
    </source>
</evidence>
<proteinExistence type="predicted"/>
<reference evidence="4" key="1">
    <citation type="submission" date="2009-05" db="EMBL/GenBank/DDBJ databases">
        <title>The genome sequence of Ajellomyces capsulatus strain H143.</title>
        <authorList>
            <person name="Champion M."/>
            <person name="Cuomo C.A."/>
            <person name="Ma L.-J."/>
            <person name="Henn M.R."/>
            <person name="Sil A."/>
            <person name="Goldman B."/>
            <person name="Young S.K."/>
            <person name="Kodira C.D."/>
            <person name="Zeng Q."/>
            <person name="Koehrsen M."/>
            <person name="Alvarado L."/>
            <person name="Berlin A.M."/>
            <person name="Borenstein D."/>
            <person name="Chen Z."/>
            <person name="Engels R."/>
            <person name="Freedman E."/>
            <person name="Gellesch M."/>
            <person name="Goldberg J."/>
            <person name="Griggs A."/>
            <person name="Gujja S."/>
            <person name="Heiman D.I."/>
            <person name="Hepburn T.A."/>
            <person name="Howarth C."/>
            <person name="Jen D."/>
            <person name="Larson L."/>
            <person name="Lewis B."/>
            <person name="Mehta T."/>
            <person name="Park D."/>
            <person name="Pearson M."/>
            <person name="Roberts A."/>
            <person name="Saif S."/>
            <person name="Shea T.D."/>
            <person name="Shenoy N."/>
            <person name="Sisk P."/>
            <person name="Stolte C."/>
            <person name="Sykes S."/>
            <person name="Walk T."/>
            <person name="White J."/>
            <person name="Yandava C."/>
            <person name="Klein B."/>
            <person name="McEwen J.G."/>
            <person name="Puccia R."/>
            <person name="Goldman G.H."/>
            <person name="Felipe M.S."/>
            <person name="Nino-Vega G."/>
            <person name="San-Blas G."/>
            <person name="Taylor J.W."/>
            <person name="Mendoza L."/>
            <person name="Galagan J.E."/>
            <person name="Nusbaum C."/>
            <person name="Birren B.W."/>
        </authorList>
    </citation>
    <scope>NUCLEOTIDE SEQUENCE [LARGE SCALE GENOMIC DNA]</scope>
    <source>
        <strain evidence="4">H143</strain>
    </source>
</reference>
<name>C6HFW1_AJECH</name>
<protein>
    <recommendedName>
        <fullName evidence="2">DUF7099 domain-containing protein</fullName>
    </recommendedName>
</protein>
<dbReference type="AlphaFoldDB" id="C6HFW1"/>
<dbReference type="InterPro" id="IPR055525">
    <property type="entry name" value="DUF7099"/>
</dbReference>
<gene>
    <name evidence="3" type="ORF">HCDG_05301</name>
</gene>
<organism evidence="3 4">
    <name type="scientific">Ajellomyces capsulatus (strain H143)</name>
    <name type="common">Darling's disease fungus</name>
    <name type="synonym">Histoplasma capsulatum</name>
    <dbReference type="NCBI Taxonomy" id="544712"/>
    <lineage>
        <taxon>Eukaryota</taxon>
        <taxon>Fungi</taxon>
        <taxon>Dikarya</taxon>
        <taxon>Ascomycota</taxon>
        <taxon>Pezizomycotina</taxon>
        <taxon>Eurotiomycetes</taxon>
        <taxon>Eurotiomycetidae</taxon>
        <taxon>Onygenales</taxon>
        <taxon>Ajellomycetaceae</taxon>
        <taxon>Histoplasma</taxon>
    </lineage>
</organism>
<dbReference type="Proteomes" id="UP000002624">
    <property type="component" value="Unassembled WGS sequence"/>
</dbReference>
<dbReference type="HOGENOM" id="CLU_1175147_0_0_1"/>
<evidence type="ECO:0000256" key="1">
    <source>
        <dbReference type="SAM" id="MobiDB-lite"/>
    </source>
</evidence>